<organism evidence="3 4">
    <name type="scientific">[Candida] subhashii</name>
    <dbReference type="NCBI Taxonomy" id="561895"/>
    <lineage>
        <taxon>Eukaryota</taxon>
        <taxon>Fungi</taxon>
        <taxon>Dikarya</taxon>
        <taxon>Ascomycota</taxon>
        <taxon>Saccharomycotina</taxon>
        <taxon>Pichiomycetes</taxon>
        <taxon>Debaryomycetaceae</taxon>
        <taxon>Spathaspora</taxon>
    </lineage>
</organism>
<feature type="domain" description="DUF2433" evidence="2">
    <location>
        <begin position="293"/>
        <end position="434"/>
    </location>
</feature>
<sequence>MTTTINSLRILTISDIQGNVDSLTELYNQEIKQGRAIDLIIHTGNFGFWDKQTIELTHELNYLKQIISFSDLLDSNLVEELNNQSTIVSSNDSSINGNEELVKFKSLLLQSKTPISQFQQYLEGIKTLPCPVYTIFGPLDDPRIINKIQTRQYEIPNLFLIDHKNNYEIETPIPNLPNLRIYGIGGTVKIHNLFDRGNLEYEDVCGKIGELWISLLQIAEFYLQFSNTFTPSINSNTINIFVTHAPVIKTPLLEHLAIITHADFTISQGLHFRYPVMGNGMSFVDSMGGSAGYVENYRGKFSRLRMILGELWVVIKDDLMDLLSTTEVPGLKNLIELGLSLFDKIPIIVNDTNDKIVQLTLSPDDENEDEINKKVVKRLNDCYFQAYYNLWHFNLCDHRPSQHEEENQYNIMIFKFDQYGNFKLDYCNSQGFNFGFKTKQQQQEISDDIESEKRTTTTPQENNQEEEEASSLERSNVDEETDEKPRSGTIYNKPYRGSYRGGSRGGGGGGNGWAPRGSRGSYRGRGSSGGYRNIRGRGGRGSSSSGSDGPGRPSRGT</sequence>
<dbReference type="CDD" id="cd00838">
    <property type="entry name" value="MPP_superfamily"/>
    <property type="match status" value="1"/>
</dbReference>
<dbReference type="GeneID" id="73471644"/>
<evidence type="ECO:0000313" key="4">
    <source>
        <dbReference type="Proteomes" id="UP000694255"/>
    </source>
</evidence>
<gene>
    <name evidence="3" type="ORF">J8A68_004844</name>
</gene>
<name>A0A8J5QID9_9ASCO</name>
<feature type="region of interest" description="Disordered" evidence="1">
    <location>
        <begin position="443"/>
        <end position="557"/>
    </location>
</feature>
<dbReference type="InterPro" id="IPR018829">
    <property type="entry name" value="DUF2433"/>
</dbReference>
<evidence type="ECO:0000256" key="1">
    <source>
        <dbReference type="SAM" id="MobiDB-lite"/>
    </source>
</evidence>
<dbReference type="InterPro" id="IPR052743">
    <property type="entry name" value="Glutaminase_GtaA"/>
</dbReference>
<feature type="compositionally biased region" description="Low complexity" evidence="1">
    <location>
        <begin position="513"/>
        <end position="533"/>
    </location>
</feature>
<comment type="caution">
    <text evidence="3">The sequence shown here is derived from an EMBL/GenBank/DDBJ whole genome shotgun (WGS) entry which is preliminary data.</text>
</comment>
<feature type="compositionally biased region" description="Low complexity" evidence="1">
    <location>
        <begin position="542"/>
        <end position="557"/>
    </location>
</feature>
<dbReference type="OrthoDB" id="3918848at2759"/>
<dbReference type="EMBL" id="JAGSYN010000215">
    <property type="protein sequence ID" value="KAG7661691.1"/>
    <property type="molecule type" value="Genomic_DNA"/>
</dbReference>
<evidence type="ECO:0000313" key="3">
    <source>
        <dbReference type="EMBL" id="KAG7661691.1"/>
    </source>
</evidence>
<accession>A0A8J5QID9</accession>
<evidence type="ECO:0000259" key="2">
    <source>
        <dbReference type="Pfam" id="PF10360"/>
    </source>
</evidence>
<protein>
    <recommendedName>
        <fullName evidence="2">DUF2433 domain-containing protein</fullName>
    </recommendedName>
</protein>
<dbReference type="Pfam" id="PF10360">
    <property type="entry name" value="DUF2433"/>
    <property type="match status" value="1"/>
</dbReference>
<proteinExistence type="predicted"/>
<dbReference type="RefSeq" id="XP_049261924.1">
    <property type="nucleotide sequence ID" value="XM_049408847.1"/>
</dbReference>
<dbReference type="Proteomes" id="UP000694255">
    <property type="component" value="Unassembled WGS sequence"/>
</dbReference>
<dbReference type="PANTHER" id="PTHR31987">
    <property type="entry name" value="GLUTAMINASE A-RELATED"/>
    <property type="match status" value="1"/>
</dbReference>
<keyword evidence="4" id="KW-1185">Reference proteome</keyword>
<dbReference type="AlphaFoldDB" id="A0A8J5QID9"/>
<dbReference type="PANTHER" id="PTHR31987:SF11">
    <property type="entry name" value="DUF2433 DOMAIN-CONTAINING PROTEIN"/>
    <property type="match status" value="1"/>
</dbReference>
<feature type="compositionally biased region" description="Gly residues" evidence="1">
    <location>
        <begin position="499"/>
        <end position="512"/>
    </location>
</feature>
<reference evidence="3 4" key="1">
    <citation type="journal article" date="2021" name="DNA Res.">
        <title>Genome analysis of Candida subhashii reveals its hybrid nature and dual mitochondrial genome conformations.</title>
        <authorList>
            <person name="Mixao V."/>
            <person name="Hegedusova E."/>
            <person name="Saus E."/>
            <person name="Pryszcz L.P."/>
            <person name="Cillingova A."/>
            <person name="Nosek J."/>
            <person name="Gabaldon T."/>
        </authorList>
    </citation>
    <scope>NUCLEOTIDE SEQUENCE [LARGE SCALE GENOMIC DNA]</scope>
    <source>
        <strain evidence="3 4">CBS 10753</strain>
    </source>
</reference>